<dbReference type="PROSITE" id="PS50109">
    <property type="entry name" value="HIS_KIN"/>
    <property type="match status" value="1"/>
</dbReference>
<dbReference type="SUPFAM" id="SSF55874">
    <property type="entry name" value="ATPase domain of HSP90 chaperone/DNA topoisomerase II/histidine kinase"/>
    <property type="match status" value="1"/>
</dbReference>
<dbReference type="GO" id="GO:0000155">
    <property type="term" value="F:phosphorelay sensor kinase activity"/>
    <property type="evidence" value="ECO:0007669"/>
    <property type="project" value="InterPro"/>
</dbReference>
<dbReference type="InterPro" id="IPR005467">
    <property type="entry name" value="His_kinase_dom"/>
</dbReference>
<dbReference type="Gene3D" id="1.10.287.130">
    <property type="match status" value="1"/>
</dbReference>
<comment type="catalytic activity">
    <reaction evidence="1">
        <text>ATP + protein L-histidine = ADP + protein N-phospho-L-histidine.</text>
        <dbReference type="EC" id="2.7.13.3"/>
    </reaction>
</comment>
<proteinExistence type="predicted"/>
<gene>
    <name evidence="7" type="ordered locus">sce4025</name>
</gene>
<keyword evidence="8" id="KW-1185">Reference proteome</keyword>
<dbReference type="InterPro" id="IPR036890">
    <property type="entry name" value="HATPase_C_sf"/>
</dbReference>
<keyword evidence="7" id="KW-0418">Kinase</keyword>
<dbReference type="eggNOG" id="COG4191">
    <property type="taxonomic scope" value="Bacteria"/>
</dbReference>
<evidence type="ECO:0000259" key="6">
    <source>
        <dbReference type="PROSITE" id="PS50109"/>
    </source>
</evidence>
<name>A9EQV0_SORC5</name>
<accession>A9EQV0</accession>
<feature type="domain" description="Histidine kinase" evidence="6">
    <location>
        <begin position="200"/>
        <end position="449"/>
    </location>
</feature>
<evidence type="ECO:0000313" key="8">
    <source>
        <dbReference type="Proteomes" id="UP000002139"/>
    </source>
</evidence>
<dbReference type="HOGENOM" id="CLU_000445_114_39_7"/>
<dbReference type="InterPro" id="IPR003594">
    <property type="entry name" value="HATPase_dom"/>
</dbReference>
<sequence>MIPMTPMEPRSTQSAGENEGAPLVTPPPGHELGGPIAELAAAFLMASTALAIGVFAPDGAPRLTNHGMRRLLGGAGEPGRAEARLVSPSFAQLAAAGRGAEEPIYRGLLHFGDLRSIAHSLRGEVWRLGHDLLLLAEFDVIELERVVAEVSALNSRITSLQRRLVSEQKELERSLEQLRATQSMLVHSEKMNALGKLAAGVAHEINNPLAFVRSNVHTLAESLDRLFAAYEALERAAVSAGSDDVKGLAEALRAEVEPDFLREDTVDLVKGTLGGLARVQKIVEDLRTFTRIDRAEEERCDLKECLESTLAIAGPALKDGGVQVTVEWAELPKLRCKPAELSQVFLNLLINAAQAVECRGRGNGRIVIRERDEERRVVLEFEDNGAGITPDVLGRIFDPFFTTKPVGQGTGLGLTISHKIVVDQHGGTIAVRSTPGVGSTFTITLPKEPDR</sequence>
<dbReference type="InterPro" id="IPR036097">
    <property type="entry name" value="HisK_dim/P_sf"/>
</dbReference>
<reference evidence="7 8" key="1">
    <citation type="journal article" date="2007" name="Nat. Biotechnol.">
        <title>Complete genome sequence of the myxobacterium Sorangium cellulosum.</title>
        <authorList>
            <person name="Schneiker S."/>
            <person name="Perlova O."/>
            <person name="Kaiser O."/>
            <person name="Gerth K."/>
            <person name="Alici A."/>
            <person name="Altmeyer M.O."/>
            <person name="Bartels D."/>
            <person name="Bekel T."/>
            <person name="Beyer S."/>
            <person name="Bode E."/>
            <person name="Bode H.B."/>
            <person name="Bolten C.J."/>
            <person name="Choudhuri J.V."/>
            <person name="Doss S."/>
            <person name="Elnakady Y.A."/>
            <person name="Frank B."/>
            <person name="Gaigalat L."/>
            <person name="Goesmann A."/>
            <person name="Groeger C."/>
            <person name="Gross F."/>
            <person name="Jelsbak L."/>
            <person name="Jelsbak L."/>
            <person name="Kalinowski J."/>
            <person name="Kegler C."/>
            <person name="Knauber T."/>
            <person name="Konietzny S."/>
            <person name="Kopp M."/>
            <person name="Krause L."/>
            <person name="Krug D."/>
            <person name="Linke B."/>
            <person name="Mahmud T."/>
            <person name="Martinez-Arias R."/>
            <person name="McHardy A.C."/>
            <person name="Merai M."/>
            <person name="Meyer F."/>
            <person name="Mormann S."/>
            <person name="Munoz-Dorado J."/>
            <person name="Perez J."/>
            <person name="Pradella S."/>
            <person name="Rachid S."/>
            <person name="Raddatz G."/>
            <person name="Rosenau F."/>
            <person name="Rueckert C."/>
            <person name="Sasse F."/>
            <person name="Scharfe M."/>
            <person name="Schuster S.C."/>
            <person name="Suen G."/>
            <person name="Treuner-Lange A."/>
            <person name="Velicer G.J."/>
            <person name="Vorholter F.-J."/>
            <person name="Weissman K.J."/>
            <person name="Welch R.D."/>
            <person name="Wenzel S.C."/>
            <person name="Whitworth D.E."/>
            <person name="Wilhelm S."/>
            <person name="Wittmann C."/>
            <person name="Bloecker H."/>
            <person name="Puehler A."/>
            <person name="Mueller R."/>
        </authorList>
    </citation>
    <scope>NUCLEOTIDE SEQUENCE [LARGE SCALE GENOMIC DNA]</scope>
    <source>
        <strain evidence="8">So ce56</strain>
    </source>
</reference>
<dbReference type="Gene3D" id="3.30.565.10">
    <property type="entry name" value="Histidine kinase-like ATPase, C-terminal domain"/>
    <property type="match status" value="1"/>
</dbReference>
<evidence type="ECO:0000256" key="4">
    <source>
        <dbReference type="SAM" id="Coils"/>
    </source>
</evidence>
<dbReference type="SMART" id="SM00387">
    <property type="entry name" value="HATPase_c"/>
    <property type="match status" value="1"/>
</dbReference>
<feature type="region of interest" description="Disordered" evidence="5">
    <location>
        <begin position="1"/>
        <end position="30"/>
    </location>
</feature>
<keyword evidence="7" id="KW-0808">Transferase</keyword>
<organism evidence="7 8">
    <name type="scientific">Sorangium cellulosum (strain So ce56)</name>
    <name type="common">Polyangium cellulosum (strain So ce56)</name>
    <dbReference type="NCBI Taxonomy" id="448385"/>
    <lineage>
        <taxon>Bacteria</taxon>
        <taxon>Pseudomonadati</taxon>
        <taxon>Myxococcota</taxon>
        <taxon>Polyangia</taxon>
        <taxon>Polyangiales</taxon>
        <taxon>Polyangiaceae</taxon>
        <taxon>Sorangium</taxon>
    </lineage>
</organism>
<dbReference type="EMBL" id="AM746676">
    <property type="protein sequence ID" value="CAN94186.1"/>
    <property type="molecule type" value="Genomic_DNA"/>
</dbReference>
<protein>
    <recommendedName>
        <fullName evidence="2">histidine kinase</fullName>
        <ecNumber evidence="2">2.7.13.3</ecNumber>
    </recommendedName>
</protein>
<dbReference type="InterPro" id="IPR003661">
    <property type="entry name" value="HisK_dim/P_dom"/>
</dbReference>
<evidence type="ECO:0000256" key="2">
    <source>
        <dbReference type="ARBA" id="ARBA00012438"/>
    </source>
</evidence>
<evidence type="ECO:0000256" key="5">
    <source>
        <dbReference type="SAM" id="MobiDB-lite"/>
    </source>
</evidence>
<dbReference type="InterPro" id="IPR004358">
    <property type="entry name" value="Sig_transdc_His_kin-like_C"/>
</dbReference>
<evidence type="ECO:0000256" key="3">
    <source>
        <dbReference type="ARBA" id="ARBA00022553"/>
    </source>
</evidence>
<dbReference type="STRING" id="448385.sce4025"/>
<evidence type="ECO:0000313" key="7">
    <source>
        <dbReference type="EMBL" id="CAN94186.1"/>
    </source>
</evidence>
<dbReference type="Proteomes" id="UP000002139">
    <property type="component" value="Chromosome"/>
</dbReference>
<dbReference type="PANTHER" id="PTHR43065">
    <property type="entry name" value="SENSOR HISTIDINE KINASE"/>
    <property type="match status" value="1"/>
</dbReference>
<evidence type="ECO:0000256" key="1">
    <source>
        <dbReference type="ARBA" id="ARBA00000085"/>
    </source>
</evidence>
<dbReference type="EC" id="2.7.13.3" evidence="2"/>
<dbReference type="PANTHER" id="PTHR43065:SF50">
    <property type="entry name" value="HISTIDINE KINASE"/>
    <property type="match status" value="1"/>
</dbReference>
<dbReference type="AlphaFoldDB" id="A9EQV0"/>
<dbReference type="PRINTS" id="PR00344">
    <property type="entry name" value="BCTRLSENSOR"/>
</dbReference>
<keyword evidence="4" id="KW-0175">Coiled coil</keyword>
<feature type="coiled-coil region" evidence="4">
    <location>
        <begin position="143"/>
        <end position="181"/>
    </location>
</feature>
<dbReference type="SMART" id="SM00388">
    <property type="entry name" value="HisKA"/>
    <property type="match status" value="1"/>
</dbReference>
<dbReference type="KEGG" id="scl:sce4025"/>
<keyword evidence="3" id="KW-0597">Phosphoprotein</keyword>
<dbReference type="Pfam" id="PF02518">
    <property type="entry name" value="HATPase_c"/>
    <property type="match status" value="1"/>
</dbReference>
<dbReference type="CDD" id="cd00082">
    <property type="entry name" value="HisKA"/>
    <property type="match status" value="1"/>
</dbReference>
<dbReference type="BioCyc" id="SCEL448385:SCE_RS20670-MONOMER"/>
<dbReference type="SUPFAM" id="SSF47384">
    <property type="entry name" value="Homodimeric domain of signal transducing histidine kinase"/>
    <property type="match status" value="1"/>
</dbReference>